<comment type="caution">
    <text evidence="2">The sequence shown here is derived from an EMBL/GenBank/DDBJ whole genome shotgun (WGS) entry which is preliminary data.</text>
</comment>
<name>A0A3M0IB74_9ACTN</name>
<feature type="region of interest" description="Disordered" evidence="1">
    <location>
        <begin position="152"/>
        <end position="189"/>
    </location>
</feature>
<evidence type="ECO:0000313" key="3">
    <source>
        <dbReference type="Proteomes" id="UP000270471"/>
    </source>
</evidence>
<evidence type="ECO:0000256" key="1">
    <source>
        <dbReference type="SAM" id="MobiDB-lite"/>
    </source>
</evidence>
<evidence type="ECO:0000313" key="2">
    <source>
        <dbReference type="EMBL" id="RMB85608.1"/>
    </source>
</evidence>
<dbReference type="Proteomes" id="UP000270471">
    <property type="component" value="Unassembled WGS sequence"/>
</dbReference>
<gene>
    <name evidence="2" type="ORF">CTZ28_12510</name>
</gene>
<organism evidence="2 3">
    <name type="scientific">Streptomyces shenzhenensis</name>
    <dbReference type="NCBI Taxonomy" id="943815"/>
    <lineage>
        <taxon>Bacteria</taxon>
        <taxon>Bacillati</taxon>
        <taxon>Actinomycetota</taxon>
        <taxon>Actinomycetes</taxon>
        <taxon>Kitasatosporales</taxon>
        <taxon>Streptomycetaceae</taxon>
        <taxon>Streptomyces</taxon>
    </lineage>
</organism>
<accession>A0A3M0IB74</accession>
<proteinExistence type="predicted"/>
<keyword evidence="3" id="KW-1185">Reference proteome</keyword>
<dbReference type="AlphaFoldDB" id="A0A3M0IB74"/>
<dbReference type="RefSeq" id="WP_121889430.1">
    <property type="nucleotide sequence ID" value="NZ_PENI01000006.1"/>
</dbReference>
<dbReference type="EMBL" id="PENI01000006">
    <property type="protein sequence ID" value="RMB85608.1"/>
    <property type="molecule type" value="Genomic_DNA"/>
</dbReference>
<protein>
    <submittedName>
        <fullName evidence="2">Uncharacterized protein</fullName>
    </submittedName>
</protein>
<reference evidence="2 3" key="1">
    <citation type="submission" date="2017-11" db="EMBL/GenBank/DDBJ databases">
        <title>Draft genome of actinobacteria isolated from guarana (Paullinia cupana (Mart.) Ducke.</title>
        <authorList>
            <person name="Siqueira K.A."/>
            <person name="Liotti R.G."/>
            <person name="Mendes T.A.O."/>
            <person name="Soares M.A."/>
        </authorList>
    </citation>
    <scope>NUCLEOTIDE SEQUENCE [LARGE SCALE GENOMIC DNA]</scope>
    <source>
        <strain evidence="2 3">193</strain>
    </source>
</reference>
<feature type="compositionally biased region" description="Basic and acidic residues" evidence="1">
    <location>
        <begin position="155"/>
        <end position="164"/>
    </location>
</feature>
<sequence>MSQPSTDARAVVRAAEQLTTQVRRIADALSPAAVTPSPGVAVVHGRPVVATDDATTPATTCSAAYRGPNYPPGECIRAAGHLTVTDHTDDLGHSWPDAVAVYPRFDEPLRAAPAADEDAQRTARRDSLRVLFSRVQRGLALAPDESRLLVDQAETEMRDADTARVRTGKAKHAADDGRQLGRTGLRPTA</sequence>
<dbReference type="OrthoDB" id="72539at2"/>